<keyword evidence="2" id="KW-1185">Reference proteome</keyword>
<dbReference type="AlphaFoldDB" id="A0AB34JXN1"/>
<proteinExistence type="predicted"/>
<organism evidence="1 2">
    <name type="scientific">Prymnesium parvum</name>
    <name type="common">Toxic golden alga</name>
    <dbReference type="NCBI Taxonomy" id="97485"/>
    <lineage>
        <taxon>Eukaryota</taxon>
        <taxon>Haptista</taxon>
        <taxon>Haptophyta</taxon>
        <taxon>Prymnesiophyceae</taxon>
        <taxon>Prymnesiales</taxon>
        <taxon>Prymnesiaceae</taxon>
        <taxon>Prymnesium</taxon>
    </lineage>
</organism>
<evidence type="ECO:0000313" key="1">
    <source>
        <dbReference type="EMBL" id="KAL1525672.1"/>
    </source>
</evidence>
<gene>
    <name evidence="1" type="ORF">AB1Y20_020522</name>
</gene>
<sequence length="294" mass="32828">MRAIVAERLNSRFREGGPSESLLSAGVLLHQFDGLLFDVDRTGKPWQQRTFFSAHLINRKLPALPSGQIPLFSQTGAGVVLAPSARVSCAYHADGMSASRTCHLAELNSSSRRCVEGCWSPGGPDWCDEKRQISLNWHRPADACAWPPSKLAQMLRAQTQQPAHYNEVVVDGKQWETELPTSIEAVFFLRSDVQRNRTSRTAVYDGRRLAAATSFSGRLTLRHRSPPRECLGPKHLLYSKECSRARAEVKARYLHSNLLSYFKLQASMLPLLELNPFSWVNPFSSVHTVSSPTA</sequence>
<name>A0AB34JXN1_PRYPA</name>
<evidence type="ECO:0000313" key="2">
    <source>
        <dbReference type="Proteomes" id="UP001515480"/>
    </source>
</evidence>
<dbReference type="Proteomes" id="UP001515480">
    <property type="component" value="Unassembled WGS sequence"/>
</dbReference>
<comment type="caution">
    <text evidence="1">The sequence shown here is derived from an EMBL/GenBank/DDBJ whole genome shotgun (WGS) entry which is preliminary data.</text>
</comment>
<accession>A0AB34JXN1</accession>
<dbReference type="EMBL" id="JBGBPQ010000004">
    <property type="protein sequence ID" value="KAL1525672.1"/>
    <property type="molecule type" value="Genomic_DNA"/>
</dbReference>
<protein>
    <recommendedName>
        <fullName evidence="3">Tubulin--tyrosine ligase-like protein 9</fullName>
    </recommendedName>
</protein>
<evidence type="ECO:0008006" key="3">
    <source>
        <dbReference type="Google" id="ProtNLM"/>
    </source>
</evidence>
<reference evidence="1 2" key="1">
    <citation type="journal article" date="2024" name="Science">
        <title>Giant polyketide synthase enzymes in the biosynthesis of giant marine polyether toxins.</title>
        <authorList>
            <person name="Fallon T.R."/>
            <person name="Shende V.V."/>
            <person name="Wierzbicki I.H."/>
            <person name="Pendleton A.L."/>
            <person name="Watervoot N.F."/>
            <person name="Auber R.P."/>
            <person name="Gonzalez D.J."/>
            <person name="Wisecaver J.H."/>
            <person name="Moore B.S."/>
        </authorList>
    </citation>
    <scope>NUCLEOTIDE SEQUENCE [LARGE SCALE GENOMIC DNA]</scope>
    <source>
        <strain evidence="1 2">12B1</strain>
    </source>
</reference>